<dbReference type="RefSeq" id="WP_209480573.1">
    <property type="nucleotide sequence ID" value="NZ_JAGGKK010000009.1"/>
</dbReference>
<evidence type="ECO:0000313" key="2">
    <source>
        <dbReference type="EMBL" id="MBP1949039.1"/>
    </source>
</evidence>
<evidence type="ECO:0000259" key="1">
    <source>
        <dbReference type="Pfam" id="PF01636"/>
    </source>
</evidence>
<dbReference type="EMBL" id="JAGGKK010000009">
    <property type="protein sequence ID" value="MBP1949039.1"/>
    <property type="molecule type" value="Genomic_DNA"/>
</dbReference>
<name>A0ABS4HE75_9BACI</name>
<dbReference type="Proteomes" id="UP001519328">
    <property type="component" value="Unassembled WGS sequence"/>
</dbReference>
<dbReference type="SUPFAM" id="SSF56112">
    <property type="entry name" value="Protein kinase-like (PK-like)"/>
    <property type="match status" value="1"/>
</dbReference>
<keyword evidence="3" id="KW-1185">Reference proteome</keyword>
<comment type="caution">
    <text evidence="2">The sequence shown here is derived from an EMBL/GenBank/DDBJ whole genome shotgun (WGS) entry which is preliminary data.</text>
</comment>
<dbReference type="Gene3D" id="3.90.1200.10">
    <property type="match status" value="1"/>
</dbReference>
<feature type="domain" description="Aminoglycoside phosphotransferase" evidence="1">
    <location>
        <begin position="274"/>
        <end position="329"/>
    </location>
</feature>
<sequence>MLSKNESKRVGKYKIKSLYHRVKLFYYRKQAAKYKDSPKIENITAKLQKTVEEEFEDINQLKKEIGTGIALNGNSKITSDYKYLGGGSNLGLMDHTEINGEREFKYLTKILTRTIGENELFFYTKVYRNYKPIREITPKLVNLLEYKESNLCLITMEKIIGDEPSFDVDEVQKVIKASEVISSIKLEQLIKDGLMQKSVNANPKININWRHKYKFMGNAFSLLSLSHQEEVHKKIFIAIFKRMQMENYSKTCINLMKRVEKCIVDNQMSKTIKPNNHYSLRHSDLNKENMLIEKKSGSLYLIDWGQLSVGPSWLDIAWFLGKLRKPFDVVDDLYLANSPHLDDIGRVFFLYSLIIIWFLELSKEEFNDNYTSYLLPAVENIEQLQINMKRSSIISV</sequence>
<protein>
    <recommendedName>
        <fullName evidence="1">Aminoglycoside phosphotransferase domain-containing protein</fullName>
    </recommendedName>
</protein>
<proteinExistence type="predicted"/>
<organism evidence="2 3">
    <name type="scientific">Virgibacillus litoralis</name>
    <dbReference type="NCBI Taxonomy" id="578221"/>
    <lineage>
        <taxon>Bacteria</taxon>
        <taxon>Bacillati</taxon>
        <taxon>Bacillota</taxon>
        <taxon>Bacilli</taxon>
        <taxon>Bacillales</taxon>
        <taxon>Bacillaceae</taxon>
        <taxon>Virgibacillus</taxon>
    </lineage>
</organism>
<dbReference type="InterPro" id="IPR002575">
    <property type="entry name" value="Aminoglycoside_PTrfase"/>
</dbReference>
<gene>
    <name evidence="2" type="ORF">J2Z82_001976</name>
</gene>
<dbReference type="Pfam" id="PF01636">
    <property type="entry name" value="APH"/>
    <property type="match status" value="1"/>
</dbReference>
<evidence type="ECO:0000313" key="3">
    <source>
        <dbReference type="Proteomes" id="UP001519328"/>
    </source>
</evidence>
<accession>A0ABS4HE75</accession>
<dbReference type="InterPro" id="IPR011009">
    <property type="entry name" value="Kinase-like_dom_sf"/>
</dbReference>
<reference evidence="2 3" key="1">
    <citation type="submission" date="2021-03" db="EMBL/GenBank/DDBJ databases">
        <title>Genomic Encyclopedia of Type Strains, Phase IV (KMG-IV): sequencing the most valuable type-strain genomes for metagenomic binning, comparative biology and taxonomic classification.</title>
        <authorList>
            <person name="Goeker M."/>
        </authorList>
    </citation>
    <scope>NUCLEOTIDE SEQUENCE [LARGE SCALE GENOMIC DNA]</scope>
    <source>
        <strain evidence="2 3">DSM 21085</strain>
    </source>
</reference>